<sequence>MSRFFVQREDGIGPGGDIIFRKGHPEYKWYRVFVDDKCFGIIMKDVHSRARWSAVSYAEESDWFATRSMEGFATRLDAATFIIKHHGYWMRDEHRHQRDMARFEHRMIKNRVRAGIEVTEGKF</sequence>
<dbReference type="Proteomes" id="UP000516151">
    <property type="component" value="Segment"/>
</dbReference>
<dbReference type="KEGG" id="vg:77927365"/>
<dbReference type="EMBL" id="MT684598">
    <property type="protein sequence ID" value="QNN99173.1"/>
    <property type="molecule type" value="Genomic_DNA"/>
</dbReference>
<dbReference type="GeneID" id="77927365"/>
<protein>
    <submittedName>
        <fullName evidence="1">Uncharacterized protein</fullName>
    </submittedName>
</protein>
<evidence type="ECO:0000313" key="1">
    <source>
        <dbReference type="EMBL" id="QNN99173.1"/>
    </source>
</evidence>
<name>A0A7G9UYR8_9CAUD</name>
<organism evidence="1 2">
    <name type="scientific">Streptomyces phage Faust</name>
    <dbReference type="NCBI Taxonomy" id="2767565"/>
    <lineage>
        <taxon>Viruses</taxon>
        <taxon>Duplodnaviria</taxon>
        <taxon>Heunggongvirae</taxon>
        <taxon>Uroviricota</taxon>
        <taxon>Caudoviricetes</taxon>
        <taxon>Stanwilliamsviridae</taxon>
        <taxon>Loccivirinae</taxon>
        <taxon>Faustvirus</taxon>
        <taxon>Faustvirus faust</taxon>
    </lineage>
</organism>
<dbReference type="RefSeq" id="YP_010651680.1">
    <property type="nucleotide sequence ID" value="NC_070783.1"/>
</dbReference>
<gene>
    <name evidence="1" type="primary">70</name>
    <name evidence="1" type="ORF">SEA_FAUST_70</name>
</gene>
<accession>A0A7G9UYR8</accession>
<evidence type="ECO:0000313" key="2">
    <source>
        <dbReference type="Proteomes" id="UP000516151"/>
    </source>
</evidence>
<keyword evidence="2" id="KW-1185">Reference proteome</keyword>
<proteinExistence type="predicted"/>
<reference evidence="1 2" key="1">
    <citation type="submission" date="2020-06" db="EMBL/GenBank/DDBJ databases">
        <authorList>
            <person name="Arora M.N."/>
            <person name="Dalling M.T."/>
            <person name="Dawson S.P.M."/>
            <person name="Elia S.N."/>
            <person name="Burke B."/>
            <person name="Shaffer C.D."/>
            <person name="Weston-Hafer K.A."/>
            <person name="Garlena R.A."/>
            <person name="Russell D.A."/>
            <person name="Pope W.H."/>
            <person name="Jacobs-Sera D."/>
            <person name="Hatfull G.F."/>
        </authorList>
    </citation>
    <scope>NUCLEOTIDE SEQUENCE [LARGE SCALE GENOMIC DNA]</scope>
</reference>